<evidence type="ECO:0000313" key="2">
    <source>
        <dbReference type="Proteomes" id="UP000246722"/>
    </source>
</evidence>
<evidence type="ECO:0008006" key="3">
    <source>
        <dbReference type="Google" id="ProtNLM"/>
    </source>
</evidence>
<accession>A0A317ZSI1</accession>
<evidence type="ECO:0000313" key="1">
    <source>
        <dbReference type="EMBL" id="PXA68059.1"/>
    </source>
</evidence>
<proteinExistence type="predicted"/>
<keyword evidence="2" id="KW-1185">Reference proteome</keyword>
<comment type="caution">
    <text evidence="1">The sequence shown here is derived from an EMBL/GenBank/DDBJ whole genome shotgun (WGS) entry which is preliminary data.</text>
</comment>
<gene>
    <name evidence="1" type="ORF">CTB96_15530</name>
</gene>
<dbReference type="OrthoDB" id="3628931at2"/>
<dbReference type="Proteomes" id="UP000246722">
    <property type="component" value="Unassembled WGS sequence"/>
</dbReference>
<organism evidence="1 2">
    <name type="scientific">Cryobacterium arcticum</name>
    <dbReference type="NCBI Taxonomy" id="670052"/>
    <lineage>
        <taxon>Bacteria</taxon>
        <taxon>Bacillati</taxon>
        <taxon>Actinomycetota</taxon>
        <taxon>Actinomycetes</taxon>
        <taxon>Micrococcales</taxon>
        <taxon>Microbacteriaceae</taxon>
        <taxon>Cryobacterium</taxon>
    </lineage>
</organism>
<reference evidence="1 2" key="1">
    <citation type="submission" date="2018-05" db="EMBL/GenBank/DDBJ databases">
        <title>Genetic diversity of glacier-inhabiting Cryobacterium bacteria in China and description of Cryobacterium mengkeensis sp. nov. and Arthrobacter glacialis sp. nov.</title>
        <authorList>
            <person name="Liu Q."/>
            <person name="Xin Y.-H."/>
        </authorList>
    </citation>
    <scope>NUCLEOTIDE SEQUENCE [LARGE SCALE GENOMIC DNA]</scope>
    <source>
        <strain evidence="1 2">SK-1</strain>
    </source>
</reference>
<dbReference type="AlphaFoldDB" id="A0A317ZSI1"/>
<dbReference type="RefSeq" id="WP_110127730.1">
    <property type="nucleotide sequence ID" value="NZ_QHLY01000012.1"/>
</dbReference>
<dbReference type="EMBL" id="QHLY01000012">
    <property type="protein sequence ID" value="PXA68059.1"/>
    <property type="molecule type" value="Genomic_DNA"/>
</dbReference>
<protein>
    <recommendedName>
        <fullName evidence="3">Septum formation-related domain-containing protein</fullName>
    </recommendedName>
</protein>
<name>A0A317ZSI1_9MICO</name>
<sequence>MTALSGCAAVTAVFSGDADADPGSDKEVRGDLSPSDLALGDCLNAVSGSLLAGIDGVPCTDSHDWEVYFQIQVGAASDGTFPGAGVIVAAAEEACAAEFPEFLGLTSGLGTDDGTAEDATAAFGYTYLTPLESEWSENDSHLVSCLIGDMNGQVTGSLAGAGASAAAAG</sequence>